<dbReference type="Proteomes" id="UP001252243">
    <property type="component" value="Unassembled WGS sequence"/>
</dbReference>
<keyword evidence="3" id="KW-1185">Reference proteome</keyword>
<evidence type="ECO:0000259" key="1">
    <source>
        <dbReference type="PROSITE" id="PS51733"/>
    </source>
</evidence>
<dbReference type="Pfam" id="PF21948">
    <property type="entry name" value="LplA-B_cat"/>
    <property type="match status" value="1"/>
</dbReference>
<dbReference type="SUPFAM" id="SSF55681">
    <property type="entry name" value="Class II aaRS and biotin synthetases"/>
    <property type="match status" value="1"/>
</dbReference>
<accession>A0ABU1U711</accession>
<comment type="caution">
    <text evidence="2">The sequence shown here is derived from an EMBL/GenBank/DDBJ whole genome shotgun (WGS) entry which is preliminary data.</text>
</comment>
<reference evidence="2 3" key="1">
    <citation type="submission" date="2023-07" db="EMBL/GenBank/DDBJ databases">
        <title>Sorghum-associated microbial communities from plants grown in Nebraska, USA.</title>
        <authorList>
            <person name="Schachtman D."/>
        </authorList>
    </citation>
    <scope>NUCLEOTIDE SEQUENCE [LARGE SCALE GENOMIC DNA]</scope>
    <source>
        <strain evidence="2 3">BE167</strain>
    </source>
</reference>
<dbReference type="InterPro" id="IPR004143">
    <property type="entry name" value="BPL_LPL_catalytic"/>
</dbReference>
<dbReference type="Gene3D" id="3.30.930.10">
    <property type="entry name" value="Bira Bifunctional Protein, Domain 2"/>
    <property type="match status" value="1"/>
</dbReference>
<feature type="domain" description="BPL/LPL catalytic" evidence="1">
    <location>
        <begin position="47"/>
        <end position="249"/>
    </location>
</feature>
<dbReference type="PROSITE" id="PS51733">
    <property type="entry name" value="BPL_LPL_CATALYTIC"/>
    <property type="match status" value="1"/>
</dbReference>
<gene>
    <name evidence="2" type="ORF">J2X01_000243</name>
</gene>
<sequence>MTIREHNKMPEAAGAARTLTIFRQGHSLGAAADLDLALELLGKVKTGVLGPMLRFYRPAPTVAFGQRDTHLPGFDAAARACRGLGFEPLVRKAGGRAAAYHEGTLVIDHLEPDTDAIAGAKGRFSLFGELLAHALRTAGVDAAVGEIPGEYCPGEFSVHGQDPEFPQHQLKLIGTAQRVVAGGWLFSSVIVVENSAPIRAVLEASYAALGLGWDPATAGAVNDLVPHLDVDAIEAAVIDTYARYAALDYGDFSSLLG</sequence>
<keyword evidence="2" id="KW-0436">Ligase</keyword>
<dbReference type="RefSeq" id="WP_374724902.1">
    <property type="nucleotide sequence ID" value="NZ_JAVDVQ010000001.1"/>
</dbReference>
<proteinExistence type="predicted"/>
<name>A0ABU1U711_9MICC</name>
<dbReference type="InterPro" id="IPR045864">
    <property type="entry name" value="aa-tRNA-synth_II/BPL/LPL"/>
</dbReference>
<organism evidence="2 3">
    <name type="scientific">Arthrobacter ginsengisoli</name>
    <dbReference type="NCBI Taxonomy" id="1356565"/>
    <lineage>
        <taxon>Bacteria</taxon>
        <taxon>Bacillati</taxon>
        <taxon>Actinomycetota</taxon>
        <taxon>Actinomycetes</taxon>
        <taxon>Micrococcales</taxon>
        <taxon>Micrococcaceae</taxon>
        <taxon>Arthrobacter</taxon>
    </lineage>
</organism>
<evidence type="ECO:0000313" key="2">
    <source>
        <dbReference type="EMBL" id="MDR7080974.1"/>
    </source>
</evidence>
<evidence type="ECO:0000313" key="3">
    <source>
        <dbReference type="Proteomes" id="UP001252243"/>
    </source>
</evidence>
<protein>
    <submittedName>
        <fullName evidence="2">Lipoate-protein ligase A</fullName>
    </submittedName>
</protein>
<dbReference type="GO" id="GO:0016874">
    <property type="term" value="F:ligase activity"/>
    <property type="evidence" value="ECO:0007669"/>
    <property type="project" value="UniProtKB-KW"/>
</dbReference>
<dbReference type="EMBL" id="JAVDVQ010000001">
    <property type="protein sequence ID" value="MDR7080974.1"/>
    <property type="molecule type" value="Genomic_DNA"/>
</dbReference>